<comment type="caution">
    <text evidence="1">The sequence shown here is derived from an EMBL/GenBank/DDBJ whole genome shotgun (WGS) entry which is preliminary data.</text>
</comment>
<proteinExistence type="predicted"/>
<dbReference type="AlphaFoldDB" id="T2ISR7"/>
<name>T2ISR7_CROWT</name>
<dbReference type="EMBL" id="CAQL01000537">
    <property type="protein sequence ID" value="CCQ56053.1"/>
    <property type="molecule type" value="Genomic_DNA"/>
</dbReference>
<reference evidence="1 2" key="1">
    <citation type="submission" date="2013-01" db="EMBL/GenBank/DDBJ databases">
        <authorList>
            <person name="Bench S."/>
        </authorList>
    </citation>
    <scope>NUCLEOTIDE SEQUENCE [LARGE SCALE GENOMIC DNA]</scope>
    <source>
        <strain evidence="1 2">WH 0005</strain>
    </source>
</reference>
<dbReference type="SUPFAM" id="SSF46689">
    <property type="entry name" value="Homeodomain-like"/>
    <property type="match status" value="1"/>
</dbReference>
<protein>
    <recommendedName>
        <fullName evidence="3">Mor transcription activator domain-containing protein</fullName>
    </recommendedName>
</protein>
<organism evidence="1 2">
    <name type="scientific">Crocosphaera watsonii WH 0005</name>
    <dbReference type="NCBI Taxonomy" id="423472"/>
    <lineage>
        <taxon>Bacteria</taxon>
        <taxon>Bacillati</taxon>
        <taxon>Cyanobacteriota</taxon>
        <taxon>Cyanophyceae</taxon>
        <taxon>Oscillatoriophycideae</taxon>
        <taxon>Chroococcales</taxon>
        <taxon>Aphanothecaceae</taxon>
        <taxon>Crocosphaera</taxon>
    </lineage>
</organism>
<dbReference type="InterPro" id="IPR009057">
    <property type="entry name" value="Homeodomain-like_sf"/>
</dbReference>
<gene>
    <name evidence="1" type="ORF">CWATWH0005_2522</name>
</gene>
<reference evidence="1 2" key="2">
    <citation type="submission" date="2013-09" db="EMBL/GenBank/DDBJ databases">
        <title>Whole genome comparison of six Crocosphaera watsonii strains with differing phenotypes.</title>
        <authorList>
            <person name="Bench S.R."/>
            <person name="Heller P."/>
            <person name="Frank I."/>
            <person name="Arciniega M."/>
            <person name="Shilova I.N."/>
            <person name="Zehr J.P."/>
        </authorList>
    </citation>
    <scope>NUCLEOTIDE SEQUENCE [LARGE SCALE GENOMIC DNA]</scope>
    <source>
        <strain evidence="1 2">WH 0005</strain>
    </source>
</reference>
<accession>T2ISR7</accession>
<dbReference type="Proteomes" id="UP000017981">
    <property type="component" value="Unassembled WGS sequence"/>
</dbReference>
<dbReference type="RefSeq" id="WP_021833033.1">
    <property type="nucleotide sequence ID" value="NZ_CAQL01000537.1"/>
</dbReference>
<evidence type="ECO:0008006" key="3">
    <source>
        <dbReference type="Google" id="ProtNLM"/>
    </source>
</evidence>
<sequence>MDIWDKVDFNLFPSTLQELACHVGEDGMRALARDYRGQRIYVPKSRLENHFLLNTLSKEALIDWSQAQGGLYFHVPLCKSVLDERRNSEIKEKRASGWSFCDLMSHFNLSRATLQLIVN</sequence>
<evidence type="ECO:0000313" key="1">
    <source>
        <dbReference type="EMBL" id="CCQ56053.1"/>
    </source>
</evidence>
<evidence type="ECO:0000313" key="2">
    <source>
        <dbReference type="Proteomes" id="UP000017981"/>
    </source>
</evidence>